<gene>
    <name evidence="4" type="ORF">PMEA_00016229</name>
</gene>
<evidence type="ECO:0000259" key="3">
    <source>
        <dbReference type="PROSITE" id="PS51184"/>
    </source>
</evidence>
<keyword evidence="5" id="KW-1185">Reference proteome</keyword>
<dbReference type="InterPro" id="IPR003347">
    <property type="entry name" value="JmjC_dom"/>
</dbReference>
<dbReference type="AlphaFoldDB" id="A0AAU9X421"/>
<comment type="caution">
    <text evidence="4">The sequence shown here is derived from an EMBL/GenBank/DDBJ whole genome shotgun (WGS) entry which is preliminary data.</text>
</comment>
<dbReference type="InterPro" id="IPR041667">
    <property type="entry name" value="Cupin_8"/>
</dbReference>
<evidence type="ECO:0000256" key="2">
    <source>
        <dbReference type="SAM" id="SignalP"/>
    </source>
</evidence>
<proteinExistence type="predicted"/>
<feature type="chain" id="PRO_5043594567" description="JmjC domain-containing protein" evidence="2">
    <location>
        <begin position="19"/>
        <end position="524"/>
    </location>
</feature>
<dbReference type="Gene3D" id="2.60.120.650">
    <property type="entry name" value="Cupin"/>
    <property type="match status" value="1"/>
</dbReference>
<name>A0AAU9X421_9CNID</name>
<dbReference type="SMART" id="SM00558">
    <property type="entry name" value="JmjC"/>
    <property type="match status" value="1"/>
</dbReference>
<dbReference type="InterPro" id="IPR011992">
    <property type="entry name" value="EF-hand-dom_pair"/>
</dbReference>
<feature type="region of interest" description="Disordered" evidence="1">
    <location>
        <begin position="501"/>
        <end position="524"/>
    </location>
</feature>
<accession>A0AAU9X421</accession>
<dbReference type="PANTHER" id="PTHR12461">
    <property type="entry name" value="HYPOXIA-INDUCIBLE FACTOR 1 ALPHA INHIBITOR-RELATED"/>
    <property type="match status" value="1"/>
</dbReference>
<dbReference type="Pfam" id="PF13621">
    <property type="entry name" value="Cupin_8"/>
    <property type="match status" value="1"/>
</dbReference>
<dbReference type="Proteomes" id="UP001159428">
    <property type="component" value="Unassembled WGS sequence"/>
</dbReference>
<dbReference type="PROSITE" id="PS51184">
    <property type="entry name" value="JMJC"/>
    <property type="match status" value="1"/>
</dbReference>
<organism evidence="4 5">
    <name type="scientific">Pocillopora meandrina</name>
    <dbReference type="NCBI Taxonomy" id="46732"/>
    <lineage>
        <taxon>Eukaryota</taxon>
        <taxon>Metazoa</taxon>
        <taxon>Cnidaria</taxon>
        <taxon>Anthozoa</taxon>
        <taxon>Hexacorallia</taxon>
        <taxon>Scleractinia</taxon>
        <taxon>Astrocoeniina</taxon>
        <taxon>Pocilloporidae</taxon>
        <taxon>Pocillopora</taxon>
    </lineage>
</organism>
<feature type="domain" description="JmjC" evidence="3">
    <location>
        <begin position="134"/>
        <end position="287"/>
    </location>
</feature>
<keyword evidence="2" id="KW-0732">Signal</keyword>
<dbReference type="SUPFAM" id="SSF51197">
    <property type="entry name" value="Clavaminate synthase-like"/>
    <property type="match status" value="1"/>
</dbReference>
<feature type="compositionally biased region" description="Polar residues" evidence="1">
    <location>
        <begin position="503"/>
        <end position="512"/>
    </location>
</feature>
<dbReference type="FunFam" id="2.60.120.650:FF:000025">
    <property type="entry name" value="Lysine-specific demethylase 8"/>
    <property type="match status" value="1"/>
</dbReference>
<sequence length="524" mass="60170">MKIFLFVLSILERALTSANHQELPRGHGEELGKHRDSDGHVETLQQLPSPQEFWDQYASLRKPVVFRGAAKKFPAFHLWTDQYLKDNYGELEVKLEAKREKDHVPVGERGLGRDTIRSFLETYQQKDSYTVSQLPDPLSTEVFVLPSLMCGSFSERILEANLWLSSGGTRSMLHKDADNAINCLLNGTKDWILIHPENEQNIPVADGDRGYGGFATLDVQSVNLIKYPKFKQVRWQYANMTPGDCLFLPYSYWHQVRSYGSKNMAVSVLFSRLTEFDPIGCESAKLEYTPLSDVNMVWTYPGHGPQTMGNLDPFEMKDHYISFVESKKSKRLDIEDFFQLLTEGEVMEEHEDVRRNIAEKVLKIMDAENKGYVTKQDIEALTIEQVKQVANEIDPDPANTEEYEFAVFDLNEVKSVFNQALQDGHGKLTKNNLIARYEDFGGSAKVAKELYNMLQPKNADFVSEEELRERLDHVLKLYLKKKDDDKSGIFYEKELAEDKEIMKQTQLPSDSLDSIHRESTHSEL</sequence>
<feature type="compositionally biased region" description="Basic and acidic residues" evidence="1">
    <location>
        <begin position="513"/>
        <end position="524"/>
    </location>
</feature>
<reference evidence="4 5" key="1">
    <citation type="submission" date="2022-05" db="EMBL/GenBank/DDBJ databases">
        <authorList>
            <consortium name="Genoscope - CEA"/>
            <person name="William W."/>
        </authorList>
    </citation>
    <scope>NUCLEOTIDE SEQUENCE [LARGE SCALE GENOMIC DNA]</scope>
</reference>
<feature type="signal peptide" evidence="2">
    <location>
        <begin position="1"/>
        <end position="18"/>
    </location>
</feature>
<protein>
    <recommendedName>
        <fullName evidence="3">JmjC domain-containing protein</fullName>
    </recommendedName>
</protein>
<evidence type="ECO:0000313" key="4">
    <source>
        <dbReference type="EMBL" id="CAH3135454.1"/>
    </source>
</evidence>
<dbReference type="SUPFAM" id="SSF47473">
    <property type="entry name" value="EF-hand"/>
    <property type="match status" value="1"/>
</dbReference>
<dbReference type="PANTHER" id="PTHR12461:SF52">
    <property type="entry name" value="JMJC DOMAIN-CONTAINING PROTEIN"/>
    <property type="match status" value="1"/>
</dbReference>
<evidence type="ECO:0000256" key="1">
    <source>
        <dbReference type="SAM" id="MobiDB-lite"/>
    </source>
</evidence>
<dbReference type="EMBL" id="CALNXJ010000029">
    <property type="protein sequence ID" value="CAH3135454.1"/>
    <property type="molecule type" value="Genomic_DNA"/>
</dbReference>
<evidence type="ECO:0000313" key="5">
    <source>
        <dbReference type="Proteomes" id="UP001159428"/>
    </source>
</evidence>